<proteinExistence type="predicted"/>
<evidence type="ECO:0000256" key="1">
    <source>
        <dbReference type="SAM" id="SignalP"/>
    </source>
</evidence>
<name>A0AAD6RVY1_9AGAR</name>
<dbReference type="EMBL" id="JARJCM010000547">
    <property type="protein sequence ID" value="KAJ7016260.1"/>
    <property type="molecule type" value="Genomic_DNA"/>
</dbReference>
<sequence>MPRPMFILMFVFISRRLRSASDPMPSDELSNFSASSGRIAYPGVIEPPYIEEGVVASYGYAASGVGGYPSEYGDTGEPASGCSRCVSICGR</sequence>
<gene>
    <name evidence="2" type="ORF">C8F04DRAFT_1163362</name>
</gene>
<protein>
    <recommendedName>
        <fullName evidence="4">Secreted protein</fullName>
    </recommendedName>
</protein>
<reference evidence="2" key="1">
    <citation type="submission" date="2023-03" db="EMBL/GenBank/DDBJ databases">
        <title>Massive genome expansion in bonnet fungi (Mycena s.s.) driven by repeated elements and novel gene families across ecological guilds.</title>
        <authorList>
            <consortium name="Lawrence Berkeley National Laboratory"/>
            <person name="Harder C.B."/>
            <person name="Miyauchi S."/>
            <person name="Viragh M."/>
            <person name="Kuo A."/>
            <person name="Thoen E."/>
            <person name="Andreopoulos B."/>
            <person name="Lu D."/>
            <person name="Skrede I."/>
            <person name="Drula E."/>
            <person name="Henrissat B."/>
            <person name="Morin E."/>
            <person name="Kohler A."/>
            <person name="Barry K."/>
            <person name="LaButti K."/>
            <person name="Morin E."/>
            <person name="Salamov A."/>
            <person name="Lipzen A."/>
            <person name="Mereny Z."/>
            <person name="Hegedus B."/>
            <person name="Baldrian P."/>
            <person name="Stursova M."/>
            <person name="Weitz H."/>
            <person name="Taylor A."/>
            <person name="Grigoriev I.V."/>
            <person name="Nagy L.G."/>
            <person name="Martin F."/>
            <person name="Kauserud H."/>
        </authorList>
    </citation>
    <scope>NUCLEOTIDE SEQUENCE</scope>
    <source>
        <strain evidence="2">CBHHK200</strain>
    </source>
</reference>
<feature type="signal peptide" evidence="1">
    <location>
        <begin position="1"/>
        <end position="20"/>
    </location>
</feature>
<organism evidence="2 3">
    <name type="scientific">Mycena alexandri</name>
    <dbReference type="NCBI Taxonomy" id="1745969"/>
    <lineage>
        <taxon>Eukaryota</taxon>
        <taxon>Fungi</taxon>
        <taxon>Dikarya</taxon>
        <taxon>Basidiomycota</taxon>
        <taxon>Agaricomycotina</taxon>
        <taxon>Agaricomycetes</taxon>
        <taxon>Agaricomycetidae</taxon>
        <taxon>Agaricales</taxon>
        <taxon>Marasmiineae</taxon>
        <taxon>Mycenaceae</taxon>
        <taxon>Mycena</taxon>
    </lineage>
</organism>
<accession>A0AAD6RVY1</accession>
<keyword evidence="3" id="KW-1185">Reference proteome</keyword>
<evidence type="ECO:0000313" key="2">
    <source>
        <dbReference type="EMBL" id="KAJ7016260.1"/>
    </source>
</evidence>
<evidence type="ECO:0000313" key="3">
    <source>
        <dbReference type="Proteomes" id="UP001218188"/>
    </source>
</evidence>
<comment type="caution">
    <text evidence="2">The sequence shown here is derived from an EMBL/GenBank/DDBJ whole genome shotgun (WGS) entry which is preliminary data.</text>
</comment>
<feature type="chain" id="PRO_5041977956" description="Secreted protein" evidence="1">
    <location>
        <begin position="21"/>
        <end position="91"/>
    </location>
</feature>
<dbReference type="Proteomes" id="UP001218188">
    <property type="component" value="Unassembled WGS sequence"/>
</dbReference>
<evidence type="ECO:0008006" key="4">
    <source>
        <dbReference type="Google" id="ProtNLM"/>
    </source>
</evidence>
<dbReference type="AlphaFoldDB" id="A0AAD6RVY1"/>
<keyword evidence="1" id="KW-0732">Signal</keyword>